<dbReference type="RefSeq" id="WP_089680416.1">
    <property type="nucleotide sequence ID" value="NZ_FNFO01000002.1"/>
</dbReference>
<dbReference type="NCBIfam" id="TIGR04519">
    <property type="entry name" value="MoCo_extend_TAT"/>
    <property type="match status" value="1"/>
</dbReference>
<dbReference type="AlphaFoldDB" id="A0A1G9BI17"/>
<dbReference type="InterPro" id="IPR030948">
    <property type="entry name" value="TAT_var_transloc_signal_dom"/>
</dbReference>
<reference evidence="2 3" key="1">
    <citation type="submission" date="2016-10" db="EMBL/GenBank/DDBJ databases">
        <authorList>
            <person name="de Groot N.N."/>
        </authorList>
    </citation>
    <scope>NUCLEOTIDE SEQUENCE [LARGE SCALE GENOMIC DNA]</scope>
    <source>
        <strain evidence="2 3">DSM 25186</strain>
    </source>
</reference>
<dbReference type="Gene3D" id="2.20.25.90">
    <property type="entry name" value="ADC-like domains"/>
    <property type="match status" value="1"/>
</dbReference>
<feature type="domain" description="4Fe-4S ferredoxin-type" evidence="1">
    <location>
        <begin position="911"/>
        <end position="940"/>
    </location>
</feature>
<dbReference type="InterPro" id="IPR009010">
    <property type="entry name" value="Asp_de-COase-like_dom_sf"/>
</dbReference>
<dbReference type="SUPFAM" id="SSF50692">
    <property type="entry name" value="ADC-like"/>
    <property type="match status" value="1"/>
</dbReference>
<dbReference type="CDD" id="cd02784">
    <property type="entry name" value="MopB_CT_PHLH"/>
    <property type="match status" value="1"/>
</dbReference>
<organism evidence="2 3">
    <name type="scientific">Catalinimonas alkaloidigena</name>
    <dbReference type="NCBI Taxonomy" id="1075417"/>
    <lineage>
        <taxon>Bacteria</taxon>
        <taxon>Pseudomonadati</taxon>
        <taxon>Bacteroidota</taxon>
        <taxon>Cytophagia</taxon>
        <taxon>Cytophagales</taxon>
        <taxon>Catalimonadaceae</taxon>
        <taxon>Catalinimonas</taxon>
    </lineage>
</organism>
<keyword evidence="3" id="KW-1185">Reference proteome</keyword>
<evidence type="ECO:0000259" key="1">
    <source>
        <dbReference type="PROSITE" id="PS51379"/>
    </source>
</evidence>
<dbReference type="OrthoDB" id="9779457at2"/>
<name>A0A1G9BI17_9BACT</name>
<dbReference type="InterPro" id="IPR017896">
    <property type="entry name" value="4Fe4S_Fe-S-bd"/>
</dbReference>
<dbReference type="CDD" id="cd10551">
    <property type="entry name" value="PsrB"/>
    <property type="match status" value="1"/>
</dbReference>
<protein>
    <submittedName>
        <fullName evidence="2">Prokaryotic molybdopterin-containing oxidoreductase family, iron-sulfur binding subunit</fullName>
    </submittedName>
</protein>
<dbReference type="SUPFAM" id="SSF54862">
    <property type="entry name" value="4Fe-4S ferredoxins"/>
    <property type="match status" value="1"/>
</dbReference>
<gene>
    <name evidence="2" type="ORF">SAMN05421823_102615</name>
</gene>
<dbReference type="Gene3D" id="3.40.228.10">
    <property type="entry name" value="Dimethylsulfoxide Reductase, domain 2"/>
    <property type="match status" value="1"/>
</dbReference>
<dbReference type="Gene3D" id="3.30.70.20">
    <property type="match status" value="2"/>
</dbReference>
<dbReference type="PROSITE" id="PS51379">
    <property type="entry name" value="4FE4S_FER_2"/>
    <property type="match status" value="3"/>
</dbReference>
<dbReference type="PANTHER" id="PTHR42783">
    <property type="entry name" value="GLUTAMATE SYNTHASE [NADPH] SMALL CHAIN"/>
    <property type="match status" value="1"/>
</dbReference>
<dbReference type="Proteomes" id="UP000198510">
    <property type="component" value="Unassembled WGS sequence"/>
</dbReference>
<feature type="domain" description="4Fe-4S ferredoxin-type" evidence="1">
    <location>
        <begin position="812"/>
        <end position="842"/>
    </location>
</feature>
<dbReference type="Gene3D" id="3.40.50.740">
    <property type="match status" value="1"/>
</dbReference>
<evidence type="ECO:0000313" key="2">
    <source>
        <dbReference type="EMBL" id="SDK38870.1"/>
    </source>
</evidence>
<evidence type="ECO:0000313" key="3">
    <source>
        <dbReference type="Proteomes" id="UP000198510"/>
    </source>
</evidence>
<dbReference type="EMBL" id="FNFO01000002">
    <property type="protein sequence ID" value="SDK38870.1"/>
    <property type="molecule type" value="Genomic_DNA"/>
</dbReference>
<accession>A0A1G9BI17</accession>
<dbReference type="Gene3D" id="3.30.2070.10">
    <property type="entry name" value="Formate dehydrogenase/DMSO reductase"/>
    <property type="match status" value="1"/>
</dbReference>
<sequence length="1065" mass="117516">MSDHGKRYWKGVEELRNDVEFVKNAEQEFPALQHTDSVDGLMSHRRDFLKMMGFGMAAVSLAACETPVKKAIPWLVKPMDVDPSIANYYASSYVDGGEYCSIVVKTREGRPIKVEGNTLSGVTRGGTSVRTQASVLNLYDTERYQGPMADGKAAEWMAVDGQISSALGQARNIRLVSQTVMSPSTLAVIEEFKQRYPSTQHVMYDPVSAHGMLEANLADFGQRALPSYDFAKAKTIVSFGADFLGNWISPIEYARQFGANRKLGQERKDMSRLYAFESTLSLTGSNADHRQSIRPSEEGLYVAALYKALGGSTNAPAPKEASLIQQAAKDLKASGANALVVSGSNDPNVQRMVNAINQQLGAYGTTIDWSTPSYQRKGNDATMMQFINEVKAGGRVDAVIFYNCNPVYDHPMGSVLAEGLKSVKTSISLAIRPDETSTLCKYICPSHHYLESWGDVEPKQGYLSLIQPSITPIFKTRAAEESLLDWAGKAQDYYTYVKNRWQNLYFGRQNKYSSFREFWNYSLHDGIFEPSNPNPLNSRAIQPENTTGYGDMQATLGSTAERPQAKPDSVMGGLPMQVPSADTTSNLFATSGGSRGQYRGLTDMSTVSTSIAQTYKPTSEGIELVIYEKVGLGSGAHASNPWLQEFPDPISKACWDNYVALPQSLATQLDVEQGDMLRVEANGKTIELPALIQPGQARNTIAIALGYGRRVAGKAGLNIGKDVYPLVTVGRQGVQYWAPATVSVGEGERVIAQTQTHSTMMARPIVQESILSEYQKNPAAGRHLVTIETSEGPVDPTDISLWDGHHYANHFWGLSIDLNSCIGCGACTIACQVENNVPVVGREEVINRREMHWIRIDRYYSSDADPDDLKALENASENPEVVFQPVMCQHCNNAPCETVCPVAATTHSTEGLNQMTYNRCIGTRYCANNCPYKVRRFNWFSYPDNPKFEGINTPAQTDLGRMVLNPDVTVRARGVMEKCSLCVQRIQEGKLNAKKEKRRPMDGEINTACAQACPTEAILFGDMNDSKSRISQRIAEERDKRAYHLLGEINVRPSVSYLTKIRNKA</sequence>
<proteinExistence type="predicted"/>
<dbReference type="PANTHER" id="PTHR42783:SF3">
    <property type="entry name" value="GLUTAMATE SYNTHASE [NADPH] SMALL CHAIN-RELATED"/>
    <property type="match status" value="1"/>
</dbReference>
<dbReference type="Pfam" id="PF13247">
    <property type="entry name" value="Fer4_11"/>
    <property type="match status" value="1"/>
</dbReference>
<feature type="domain" description="4Fe-4S ferredoxin-type" evidence="1">
    <location>
        <begin position="879"/>
        <end position="910"/>
    </location>
</feature>
<dbReference type="STRING" id="1075417.SAMN05421823_102615"/>
<dbReference type="SUPFAM" id="SSF53706">
    <property type="entry name" value="Formate dehydrogenase/DMSO reductase, domains 1-3"/>
    <property type="match status" value="1"/>
</dbReference>